<feature type="transmembrane region" description="Helical" evidence="7">
    <location>
        <begin position="92"/>
        <end position="120"/>
    </location>
</feature>
<dbReference type="PANTHER" id="PTHR30193:SF37">
    <property type="entry name" value="INNER MEMBRANE ABC TRANSPORTER PERMEASE PROTEIN YCJO"/>
    <property type="match status" value="1"/>
</dbReference>
<dbReference type="EMBL" id="RCUW01000010">
    <property type="protein sequence ID" value="RLP68270.1"/>
    <property type="molecule type" value="Genomic_DNA"/>
</dbReference>
<comment type="subcellular location">
    <subcellularLocation>
        <location evidence="1 7">Cell membrane</location>
        <topology evidence="1 7">Multi-pass membrane protein</topology>
    </subcellularLocation>
</comment>
<feature type="transmembrane region" description="Helical" evidence="7">
    <location>
        <begin position="194"/>
        <end position="212"/>
    </location>
</feature>
<reference evidence="9 10" key="1">
    <citation type="submission" date="2018-10" db="EMBL/GenBank/DDBJ databases">
        <authorList>
            <person name="Li J."/>
        </authorList>
    </citation>
    <scope>NUCLEOTIDE SEQUENCE [LARGE SCALE GENOMIC DNA]</scope>
    <source>
        <strain evidence="9 10">JCM 30549</strain>
    </source>
</reference>
<protein>
    <submittedName>
        <fullName evidence="9">Sugar ABC transporter permease</fullName>
    </submittedName>
</protein>
<evidence type="ECO:0000256" key="2">
    <source>
        <dbReference type="ARBA" id="ARBA00022448"/>
    </source>
</evidence>
<comment type="caution">
    <text evidence="9">The sequence shown here is derived from an EMBL/GenBank/DDBJ whole genome shotgun (WGS) entry which is preliminary data.</text>
</comment>
<feature type="transmembrane region" description="Helical" evidence="7">
    <location>
        <begin position="7"/>
        <end position="31"/>
    </location>
</feature>
<keyword evidence="5 7" id="KW-1133">Transmembrane helix</keyword>
<comment type="similarity">
    <text evidence="7">Belongs to the binding-protein-dependent transport system permease family.</text>
</comment>
<sequence>MVFPAVFLFTVFLIVPTLIGVFFSFTSYAGFGEWEFVGLGNYVALFTDPNIWAPYGFTFFLAIVCVVVVNVLAMAIALGLNANIKWRTPIRTVFFIPMVLSALVVAYVFTFLFNSTLPMIADSLGLVPLATTMLADASTAWIPIVFVTAWTSIPGTTLIYLAGLQAVPRELYEAASVDGASAWRQFRSITMPMLAVYLVINIILGFRGYLGAYDIIVAMTGGGPGISTMTVSMRIMGGLNGGDFAYQAANSLVFFVITLIISLVQLRVSRKGMSL</sequence>
<dbReference type="InterPro" id="IPR000515">
    <property type="entry name" value="MetI-like"/>
</dbReference>
<gene>
    <name evidence="9" type="ORF">D9V30_10935</name>
</gene>
<feature type="transmembrane region" description="Helical" evidence="7">
    <location>
        <begin position="244"/>
        <end position="266"/>
    </location>
</feature>
<evidence type="ECO:0000259" key="8">
    <source>
        <dbReference type="PROSITE" id="PS50928"/>
    </source>
</evidence>
<keyword evidence="2 7" id="KW-0813">Transport</keyword>
<dbReference type="Gene3D" id="1.10.3720.10">
    <property type="entry name" value="MetI-like"/>
    <property type="match status" value="1"/>
</dbReference>
<dbReference type="PROSITE" id="PS50928">
    <property type="entry name" value="ABC_TM1"/>
    <property type="match status" value="1"/>
</dbReference>
<organism evidence="9 10">
    <name type="scientific">Mycetocola reblochoni</name>
    <dbReference type="NCBI Taxonomy" id="331618"/>
    <lineage>
        <taxon>Bacteria</taxon>
        <taxon>Bacillati</taxon>
        <taxon>Actinomycetota</taxon>
        <taxon>Actinomycetes</taxon>
        <taxon>Micrococcales</taxon>
        <taxon>Microbacteriaceae</taxon>
        <taxon>Mycetocola</taxon>
    </lineage>
</organism>
<dbReference type="InterPro" id="IPR035906">
    <property type="entry name" value="MetI-like_sf"/>
</dbReference>
<keyword evidence="4 7" id="KW-0812">Transmembrane</keyword>
<dbReference type="CDD" id="cd06261">
    <property type="entry name" value="TM_PBP2"/>
    <property type="match status" value="1"/>
</dbReference>
<feature type="transmembrane region" description="Helical" evidence="7">
    <location>
        <begin position="140"/>
        <end position="162"/>
    </location>
</feature>
<evidence type="ECO:0000256" key="4">
    <source>
        <dbReference type="ARBA" id="ARBA00022692"/>
    </source>
</evidence>
<dbReference type="SUPFAM" id="SSF161098">
    <property type="entry name" value="MetI-like"/>
    <property type="match status" value="1"/>
</dbReference>
<keyword evidence="3" id="KW-1003">Cell membrane</keyword>
<feature type="domain" description="ABC transmembrane type-1" evidence="8">
    <location>
        <begin position="55"/>
        <end position="265"/>
    </location>
</feature>
<name>A0A3L6ZK59_9MICO</name>
<keyword evidence="6 7" id="KW-0472">Membrane</keyword>
<accession>A0A3L6ZK59</accession>
<proteinExistence type="inferred from homology"/>
<evidence type="ECO:0000313" key="9">
    <source>
        <dbReference type="EMBL" id="RLP68270.1"/>
    </source>
</evidence>
<evidence type="ECO:0000256" key="7">
    <source>
        <dbReference type="RuleBase" id="RU363032"/>
    </source>
</evidence>
<dbReference type="Proteomes" id="UP000275395">
    <property type="component" value="Unassembled WGS sequence"/>
</dbReference>
<dbReference type="InterPro" id="IPR051393">
    <property type="entry name" value="ABC_transporter_permease"/>
</dbReference>
<dbReference type="AlphaFoldDB" id="A0A3L6ZK59"/>
<dbReference type="PANTHER" id="PTHR30193">
    <property type="entry name" value="ABC TRANSPORTER PERMEASE PROTEIN"/>
    <property type="match status" value="1"/>
</dbReference>
<evidence type="ECO:0000256" key="3">
    <source>
        <dbReference type="ARBA" id="ARBA00022475"/>
    </source>
</evidence>
<evidence type="ECO:0000256" key="6">
    <source>
        <dbReference type="ARBA" id="ARBA00023136"/>
    </source>
</evidence>
<feature type="transmembrane region" description="Helical" evidence="7">
    <location>
        <begin position="51"/>
        <end position="80"/>
    </location>
</feature>
<dbReference type="GO" id="GO:0005886">
    <property type="term" value="C:plasma membrane"/>
    <property type="evidence" value="ECO:0007669"/>
    <property type="project" value="UniProtKB-SubCell"/>
</dbReference>
<evidence type="ECO:0000256" key="1">
    <source>
        <dbReference type="ARBA" id="ARBA00004651"/>
    </source>
</evidence>
<evidence type="ECO:0000313" key="10">
    <source>
        <dbReference type="Proteomes" id="UP000275395"/>
    </source>
</evidence>
<evidence type="ECO:0000256" key="5">
    <source>
        <dbReference type="ARBA" id="ARBA00022989"/>
    </source>
</evidence>
<dbReference type="Pfam" id="PF00528">
    <property type="entry name" value="BPD_transp_1"/>
    <property type="match status" value="1"/>
</dbReference>
<dbReference type="GO" id="GO:0055085">
    <property type="term" value="P:transmembrane transport"/>
    <property type="evidence" value="ECO:0007669"/>
    <property type="project" value="InterPro"/>
</dbReference>